<dbReference type="Proteomes" id="UP000593563">
    <property type="component" value="Unassembled WGS sequence"/>
</dbReference>
<proteinExistence type="predicted"/>
<gene>
    <name evidence="2" type="ORF">AG4045_000768</name>
</gene>
<keyword evidence="1" id="KW-0472">Membrane</keyword>
<keyword evidence="3" id="KW-1185">Reference proteome</keyword>
<evidence type="ECO:0000313" key="2">
    <source>
        <dbReference type="EMBL" id="KAF1002030.1"/>
    </source>
</evidence>
<dbReference type="PANTHER" id="PTHR35288">
    <property type="entry name" value="TAIL FIBER"/>
    <property type="match status" value="1"/>
</dbReference>
<feature type="transmembrane region" description="Helical" evidence="1">
    <location>
        <begin position="156"/>
        <end position="173"/>
    </location>
</feature>
<evidence type="ECO:0000313" key="3">
    <source>
        <dbReference type="Proteomes" id="UP000593563"/>
    </source>
</evidence>
<organism evidence="2 3">
    <name type="scientific">Apium graveolens</name>
    <name type="common">Celery</name>
    <dbReference type="NCBI Taxonomy" id="4045"/>
    <lineage>
        <taxon>Eukaryota</taxon>
        <taxon>Viridiplantae</taxon>
        <taxon>Streptophyta</taxon>
        <taxon>Embryophyta</taxon>
        <taxon>Tracheophyta</taxon>
        <taxon>Spermatophyta</taxon>
        <taxon>Magnoliopsida</taxon>
        <taxon>eudicotyledons</taxon>
        <taxon>Gunneridae</taxon>
        <taxon>Pentapetalae</taxon>
        <taxon>asterids</taxon>
        <taxon>campanulids</taxon>
        <taxon>Apiales</taxon>
        <taxon>Apiaceae</taxon>
        <taxon>Apioideae</taxon>
        <taxon>apioid superclade</taxon>
        <taxon>Apieae</taxon>
        <taxon>Apium</taxon>
    </lineage>
</organism>
<sequence>MASSKKWAKSISRKASFVFFLLILLQIPLFRIPCRLGICKSPLQVTSSQLIASQYVPQAVMKVLLYPGAVGKAIYKAKPLPSYSKVLNLYRFKKASARMEYYYLEVLVGSYFAVAGAFLGLVGSWRLGISGILLIIWGLAKEAFLGQHGIKNRSSAYMYPTMSIALVLAFFSVKGDVQKLIRCFTAKRKDV</sequence>
<comment type="caution">
    <text evidence="2">The sequence shown here is derived from an EMBL/GenBank/DDBJ whole genome shotgun (WGS) entry which is preliminary data.</text>
</comment>
<feature type="transmembrane region" description="Helical" evidence="1">
    <location>
        <begin position="101"/>
        <end position="121"/>
    </location>
</feature>
<dbReference type="PANTHER" id="PTHR35288:SF2">
    <property type="entry name" value="TRANSMEMBRANE PROTEIN"/>
    <property type="match status" value="1"/>
</dbReference>
<reference evidence="2" key="1">
    <citation type="submission" date="2020-01" db="EMBL/GenBank/DDBJ databases">
        <title>The Celery Genome Sequence Reveals Sequential Paleo-tetraploidization, Resistance Gene Elimination, Karyotype Evolution, and Functional Innovation in Apiales.</title>
        <authorList>
            <person name="Song X."/>
        </authorList>
    </citation>
    <scope>NUCLEOTIDE SEQUENCE</scope>
    <source>
        <tissue evidence="2">Leaf</tissue>
    </source>
</reference>
<accession>A0A6L5B8Z3</accession>
<evidence type="ECO:0000256" key="1">
    <source>
        <dbReference type="SAM" id="Phobius"/>
    </source>
</evidence>
<dbReference type="AlphaFoldDB" id="A0A6L5B8Z3"/>
<keyword evidence="1" id="KW-1133">Transmembrane helix</keyword>
<dbReference type="EMBL" id="WRXP01001868">
    <property type="protein sequence ID" value="KAF1002030.1"/>
    <property type="molecule type" value="Genomic_DNA"/>
</dbReference>
<keyword evidence="1" id="KW-0812">Transmembrane</keyword>
<protein>
    <submittedName>
        <fullName evidence="2">Uncharacterized protein</fullName>
    </submittedName>
</protein>
<name>A0A6L5B8Z3_APIGR</name>